<reference evidence="6" key="1">
    <citation type="journal article" date="2001" name="J. Gen. Virol.">
        <title>The genome of herpesvirus of turkeys: comparative analysis with Marek's disease viruses.</title>
        <authorList>
            <person name="Kingham B.F."/>
            <person name="Zelnik V."/>
            <person name="Kopacek J."/>
            <person name="Majerciak V."/>
            <person name="Ney E."/>
            <person name="Schmidt C.J."/>
        </authorList>
    </citation>
    <scope>NUCLEOTIDE SEQUENCE</scope>
    <source>
        <strain evidence="6">FC126</strain>
    </source>
</reference>
<organismHost>
    <name type="scientific">Gallus gallus</name>
    <name type="common">Chicken</name>
    <dbReference type="NCBI Taxonomy" id="9031"/>
</organismHost>
<name>Q9E1I4_MEHV1</name>
<sequence>MMRRHTAHGRCDILRAIGDGNMDYDPHRDKIRRPESESVTKPAVLSNAPSEPCVENEWILVHPTKQTCLFKEILSGQWGYTEGQGVYNSIRSAEAVSRQLQSTIITLTLEAARYDELHRDWMKHIHARGMSAKKIAKRYGRDEAEATRVARRVFETWHKTLQRTLVNLFRRLMADLVAHDPNICSFAKYIDWMCCLGIVPVIRRRRAAHSILQSKDNSRNMLGGEFDSAACRLLTAQSIMDHGRQITDHISASMQAVTIIEYDRAIIEYNFLKRQLRVRDAMSGERGECIVIWRPVMSDNGVVFDSPMQRICKEIVECHDLRIHAALCRLINTPPVRVLIAKRDPEKKGVSGAQRAVEQVLGDQVENAAGSAASRLVKLIIGLKGMRHVGEITDTVRDYLEETNGHLLDTSSVDTSQPGFGRLNRTPNTRAADGSHSNNANIRDAFHASVVSNINEMLEGYVTKLFSTVEGLKATNKDLVTRLSSKELELDRIRMESIQAKQARADMAYHSQYSPNLEMLARDLKHDIIDVGANMDDDSYVANSFQSRYIPCCDTDLRRLSDLWEQELMRCFKMNRVMNSQAKEIAILYSNSSITSMLAPYFFNVLNIYDIGLWVDCEDVYKSEEDLCNSLFQKTRVHTYLQDLATFFEVDVRRAVAKLSDVFYWGRPDTLEIAPDLSYGRRHKHRSPPTRFKLHSGRFNYRRSKRRRRSGSNYRRTDPTAYGENDDGD</sequence>
<dbReference type="HAMAP" id="MF_04012">
    <property type="entry name" value="HSV_PORTL"/>
    <property type="match status" value="1"/>
</dbReference>
<accession>Q9E1I4</accession>
<keyword evidence="4" id="KW-0231">Viral genome packaging</keyword>
<dbReference type="EMBL" id="AF282130">
    <property type="protein sequence ID" value="AAG30045.1"/>
    <property type="molecule type" value="Genomic_DNA"/>
</dbReference>
<evidence type="ECO:0000256" key="3">
    <source>
        <dbReference type="ARBA" id="ARBA00022844"/>
    </source>
</evidence>
<organismHost>
    <name type="scientific">Meleagris gallopavo</name>
    <name type="common">Wild turkey</name>
    <dbReference type="NCBI Taxonomy" id="9103"/>
</organismHost>
<evidence type="ECO:0000256" key="5">
    <source>
        <dbReference type="SAM" id="MobiDB-lite"/>
    </source>
</evidence>
<keyword evidence="2" id="KW-1188">Viral release from host cell</keyword>
<organism evidence="6">
    <name type="scientific">Meleagrid herpesvirus 1</name>
    <name type="common">MeHV-1</name>
    <name type="synonym">Turkey herpesvirus</name>
    <dbReference type="NCBI Taxonomy" id="37108"/>
    <lineage>
        <taxon>Viruses</taxon>
        <taxon>Duplodnaviria</taxon>
        <taxon>Heunggongvirae</taxon>
        <taxon>Peploviricota</taxon>
        <taxon>Herviviricetes</taxon>
        <taxon>Herpesvirales</taxon>
        <taxon>Orthoherpesviridae</taxon>
        <taxon>Alphaherpesvirinae</taxon>
        <taxon>Mardivirus</taxon>
        <taxon>Mardivirus meleagridalpha1</taxon>
    </lineage>
</organism>
<evidence type="ECO:0000256" key="1">
    <source>
        <dbReference type="ARBA" id="ARBA00022562"/>
    </source>
</evidence>
<reference evidence="6" key="2">
    <citation type="submission" date="2004-11" db="EMBL/GenBank/DDBJ databases">
        <authorList>
            <person name="Aouacheria A.J."/>
            <person name="Banyai M."/>
            <person name="Rigal D."/>
            <person name="Schmidt C.J."/>
            <person name="Gillet G."/>
        </authorList>
    </citation>
    <scope>NUCLEOTIDE SEQUENCE</scope>
    <source>
        <strain evidence="6">FC126</strain>
    </source>
</reference>
<keyword evidence="1" id="KW-1048">Host nucleus</keyword>
<evidence type="ECO:0000256" key="4">
    <source>
        <dbReference type="ARBA" id="ARBA00023219"/>
    </source>
</evidence>
<protein>
    <submittedName>
        <fullName evidence="6">UL6 minor capsid protein</fullName>
    </submittedName>
</protein>
<dbReference type="Pfam" id="PF01763">
    <property type="entry name" value="Herpes_UL6"/>
    <property type="match status" value="1"/>
</dbReference>
<keyword evidence="3" id="KW-0946">Virion</keyword>
<gene>
    <name evidence="6" type="primary">UL6</name>
</gene>
<feature type="region of interest" description="Disordered" evidence="5">
    <location>
        <begin position="703"/>
        <end position="729"/>
    </location>
</feature>
<evidence type="ECO:0000313" key="6">
    <source>
        <dbReference type="EMBL" id="AAG30045.1"/>
    </source>
</evidence>
<evidence type="ECO:0000256" key="2">
    <source>
        <dbReference type="ARBA" id="ARBA00022612"/>
    </source>
</evidence>
<proteinExistence type="inferred from homology"/>
<dbReference type="InterPro" id="IPR002660">
    <property type="entry name" value="Herpes_Portal"/>
</dbReference>
<dbReference type="GO" id="GO:0044423">
    <property type="term" value="C:virion component"/>
    <property type="evidence" value="ECO:0007669"/>
    <property type="project" value="UniProtKB-KW"/>
</dbReference>
<dbReference type="GO" id="GO:0051276">
    <property type="term" value="P:chromosome organization"/>
    <property type="evidence" value="ECO:0007669"/>
    <property type="project" value="InterPro"/>
</dbReference>